<evidence type="ECO:0000313" key="3">
    <source>
        <dbReference type="Proteomes" id="UP000077755"/>
    </source>
</evidence>
<keyword evidence="3" id="KW-1185">Reference proteome</keyword>
<protein>
    <submittedName>
        <fullName evidence="2">Uncharacterized protein</fullName>
    </submittedName>
</protein>
<evidence type="ECO:0000256" key="1">
    <source>
        <dbReference type="SAM" id="MobiDB-lite"/>
    </source>
</evidence>
<dbReference type="Gramene" id="KZM82301">
    <property type="protein sequence ID" value="KZM82301"/>
    <property type="gene ID" value="DCAR_029799"/>
</dbReference>
<dbReference type="Proteomes" id="UP000077755">
    <property type="component" value="Chromosome 9"/>
</dbReference>
<organism evidence="2 3">
    <name type="scientific">Daucus carota subsp. sativus</name>
    <name type="common">Carrot</name>
    <dbReference type="NCBI Taxonomy" id="79200"/>
    <lineage>
        <taxon>Eukaryota</taxon>
        <taxon>Viridiplantae</taxon>
        <taxon>Streptophyta</taxon>
        <taxon>Embryophyta</taxon>
        <taxon>Tracheophyta</taxon>
        <taxon>Spermatophyta</taxon>
        <taxon>Magnoliopsida</taxon>
        <taxon>eudicotyledons</taxon>
        <taxon>Gunneridae</taxon>
        <taxon>Pentapetalae</taxon>
        <taxon>asterids</taxon>
        <taxon>campanulids</taxon>
        <taxon>Apiales</taxon>
        <taxon>Apiaceae</taxon>
        <taxon>Apioideae</taxon>
        <taxon>Scandiceae</taxon>
        <taxon>Daucinae</taxon>
        <taxon>Daucus</taxon>
        <taxon>Daucus sect. Daucus</taxon>
    </lineage>
</organism>
<dbReference type="EMBL" id="CP093351">
    <property type="protein sequence ID" value="WOH15076.1"/>
    <property type="molecule type" value="Genomic_DNA"/>
</dbReference>
<accession>A0A175YGJ5</accession>
<dbReference type="AlphaFoldDB" id="A0A175YGJ5"/>
<feature type="compositionally biased region" description="Acidic residues" evidence="1">
    <location>
        <begin position="1"/>
        <end position="10"/>
    </location>
</feature>
<feature type="region of interest" description="Disordered" evidence="1">
    <location>
        <begin position="79"/>
        <end position="115"/>
    </location>
</feature>
<feature type="region of interest" description="Disordered" evidence="1">
    <location>
        <begin position="1"/>
        <end position="41"/>
    </location>
</feature>
<reference evidence="2" key="1">
    <citation type="journal article" date="2016" name="Nat. Genet.">
        <title>A high-quality carrot genome assembly provides new insights into carotenoid accumulation and asterid genome evolution.</title>
        <authorList>
            <person name="Iorizzo M."/>
            <person name="Ellison S."/>
            <person name="Senalik D."/>
            <person name="Zeng P."/>
            <person name="Satapoomin P."/>
            <person name="Huang J."/>
            <person name="Bowman M."/>
            <person name="Iovene M."/>
            <person name="Sanseverino W."/>
            <person name="Cavagnaro P."/>
            <person name="Yildiz M."/>
            <person name="Macko-Podgorni A."/>
            <person name="Moranska E."/>
            <person name="Grzebelus E."/>
            <person name="Grzebelus D."/>
            <person name="Ashrafi H."/>
            <person name="Zheng Z."/>
            <person name="Cheng S."/>
            <person name="Spooner D."/>
            <person name="Van Deynze A."/>
            <person name="Simon P."/>
        </authorList>
    </citation>
    <scope>NUCLEOTIDE SEQUENCE</scope>
    <source>
        <tissue evidence="2">Leaf</tissue>
    </source>
</reference>
<proteinExistence type="predicted"/>
<evidence type="ECO:0000313" key="2">
    <source>
        <dbReference type="EMBL" id="WOH15076.1"/>
    </source>
</evidence>
<name>A0A175YGJ5_DAUCS</name>
<sequence length="115" mass="12973">MYEEQGEEEPIGGQNETEREETGSAADPLPFFHRIPKKKMPLLRGEDTDEWEKSGKSYAEFREKLRGPTGYKAVFMPTPGHRKFQPPLSQQGGTPLVSTPPLNLQGGQNHFQPLH</sequence>
<reference evidence="2" key="2">
    <citation type="submission" date="2022-03" db="EMBL/GenBank/DDBJ databases">
        <title>Draft title - Genomic analysis of global carrot germplasm unveils the trajectory of domestication and the origin of high carotenoid orange carrot.</title>
        <authorList>
            <person name="Iorizzo M."/>
            <person name="Ellison S."/>
            <person name="Senalik D."/>
            <person name="Macko-Podgorni A."/>
            <person name="Grzebelus D."/>
            <person name="Bostan H."/>
            <person name="Rolling W."/>
            <person name="Curaba J."/>
            <person name="Simon P."/>
        </authorList>
    </citation>
    <scope>NUCLEOTIDE SEQUENCE</scope>
    <source>
        <tissue evidence="2">Leaf</tissue>
    </source>
</reference>
<gene>
    <name evidence="2" type="ORF">DCAR_0934611</name>
</gene>
<feature type="compositionally biased region" description="Polar residues" evidence="1">
    <location>
        <begin position="87"/>
        <end position="115"/>
    </location>
</feature>